<feature type="compositionally biased region" description="Polar residues" evidence="1">
    <location>
        <begin position="248"/>
        <end position="259"/>
    </location>
</feature>
<proteinExistence type="predicted"/>
<dbReference type="Proteomes" id="UP000578000">
    <property type="component" value="Unassembled WGS sequence"/>
</dbReference>
<dbReference type="AlphaFoldDB" id="A0A841QHE7"/>
<comment type="caution">
    <text evidence="2">The sequence shown here is derived from an EMBL/GenBank/DDBJ whole genome shotgun (WGS) entry which is preliminary data.</text>
</comment>
<dbReference type="RefSeq" id="WP_264813671.1">
    <property type="nucleotide sequence ID" value="NZ_BAABDB010000009.1"/>
</dbReference>
<protein>
    <submittedName>
        <fullName evidence="2">Uncharacterized protein</fullName>
    </submittedName>
</protein>
<evidence type="ECO:0000313" key="3">
    <source>
        <dbReference type="Proteomes" id="UP000578000"/>
    </source>
</evidence>
<sequence length="276" mass="31043">MQQPSAGSLLPIPVLFPIVEPSAARFGRRTPAPHDRPAALPSYTHGGNRRGAVVTKLSDFCAKKSVPETKDGHGSLSLESGAPLTPDKEERKPTAEKEPTDEISLWLSEAVKNKKNDTEFPLVTAFREHFGLKNLELMKALCAFGTEKYAEELLENRYKRNSGKPYDSNRFRPLFCKLKSDIEQKLRSGDLIATAIDNGMYSLDEREELSKEFWNLHNVSGYPIGHYHSPFEKITPPWRDIQISMSDTPQKNNVSLNSKNQKELVKNKGGRPSKHD</sequence>
<feature type="region of interest" description="Disordered" evidence="1">
    <location>
        <begin position="248"/>
        <end position="276"/>
    </location>
</feature>
<evidence type="ECO:0000256" key="1">
    <source>
        <dbReference type="SAM" id="MobiDB-lite"/>
    </source>
</evidence>
<feature type="region of interest" description="Disordered" evidence="1">
    <location>
        <begin position="65"/>
        <end position="101"/>
    </location>
</feature>
<gene>
    <name evidence="2" type="ORF">HNR55_002199</name>
</gene>
<accession>A0A841QHE7</accession>
<feature type="region of interest" description="Disordered" evidence="1">
    <location>
        <begin position="26"/>
        <end position="50"/>
    </location>
</feature>
<feature type="compositionally biased region" description="Basic and acidic residues" evidence="1">
    <location>
        <begin position="86"/>
        <end position="100"/>
    </location>
</feature>
<name>A0A841QHE7_9PROT</name>
<reference evidence="2 3" key="1">
    <citation type="submission" date="2020-08" db="EMBL/GenBank/DDBJ databases">
        <title>Genomic Encyclopedia of Type Strains, Phase IV (KMG-IV): sequencing the most valuable type-strain genomes for metagenomic binning, comparative biology and taxonomic classification.</title>
        <authorList>
            <person name="Goeker M."/>
        </authorList>
    </citation>
    <scope>NUCLEOTIDE SEQUENCE [LARGE SCALE GENOMIC DNA]</scope>
    <source>
        <strain evidence="2 3">DSM 4491</strain>
    </source>
</reference>
<keyword evidence="3" id="KW-1185">Reference proteome</keyword>
<evidence type="ECO:0000313" key="2">
    <source>
        <dbReference type="EMBL" id="MBB6457603.1"/>
    </source>
</evidence>
<organism evidence="2 3">
    <name type="scientific">Acetobacter lovaniensis</name>
    <dbReference type="NCBI Taxonomy" id="104100"/>
    <lineage>
        <taxon>Bacteria</taxon>
        <taxon>Pseudomonadati</taxon>
        <taxon>Pseudomonadota</taxon>
        <taxon>Alphaproteobacteria</taxon>
        <taxon>Acetobacterales</taxon>
        <taxon>Acetobacteraceae</taxon>
        <taxon>Acetobacter</taxon>
    </lineage>
</organism>
<dbReference type="EMBL" id="JACHIE010000009">
    <property type="protein sequence ID" value="MBB6457603.1"/>
    <property type="molecule type" value="Genomic_DNA"/>
</dbReference>